<accession>A0AAP9ABV8</accession>
<feature type="transmembrane region" description="Helical" evidence="1">
    <location>
        <begin position="399"/>
        <end position="428"/>
    </location>
</feature>
<keyword evidence="1" id="KW-0472">Membrane</keyword>
<dbReference type="RefSeq" id="WP_004026032.1">
    <property type="nucleotide sequence ID" value="NZ_CP041200.1"/>
</dbReference>
<feature type="transmembrane region" description="Helical" evidence="1">
    <location>
        <begin position="350"/>
        <end position="378"/>
    </location>
</feature>
<gene>
    <name evidence="2" type="ORF">FJM05_01315</name>
</gene>
<name>A0AAP9ABV8_UREUR</name>
<protein>
    <submittedName>
        <fullName evidence="2">Uncharacterized protein</fullName>
    </submittedName>
</protein>
<dbReference type="AlphaFoldDB" id="A0AAP9ABV8"/>
<feature type="transmembrane region" description="Helical" evidence="1">
    <location>
        <begin position="12"/>
        <end position="35"/>
    </location>
</feature>
<reference evidence="2 3" key="1">
    <citation type="submission" date="2019-07" db="EMBL/GenBank/DDBJ databases">
        <title>Comparative genomics of three clinical Ureaplasma species: analysis of their core genomes and virulence factors.</title>
        <authorList>
            <person name="Yang T."/>
            <person name="Zhang Y."/>
            <person name="Li X."/>
            <person name="Kong Y."/>
            <person name="Yu H."/>
            <person name="Ruan Z."/>
            <person name="Xie X."/>
            <person name="Zhang J."/>
        </authorList>
    </citation>
    <scope>NUCLEOTIDE SEQUENCE [LARGE SCALE GENOMIC DNA]</scope>
    <source>
        <strain evidence="2 3">132</strain>
    </source>
</reference>
<keyword evidence="1" id="KW-0812">Transmembrane</keyword>
<proteinExistence type="predicted"/>
<keyword evidence="1" id="KW-1133">Transmembrane helix</keyword>
<evidence type="ECO:0000313" key="2">
    <source>
        <dbReference type="EMBL" id="QDI64840.1"/>
    </source>
</evidence>
<evidence type="ECO:0000256" key="1">
    <source>
        <dbReference type="SAM" id="Phobius"/>
    </source>
</evidence>
<dbReference type="Proteomes" id="UP000318231">
    <property type="component" value="Chromosome"/>
</dbReference>
<organism evidence="2 3">
    <name type="scientific">Ureaplasma urealyticum</name>
    <name type="common">Ureaplasma urealyticum biotype 2</name>
    <dbReference type="NCBI Taxonomy" id="2130"/>
    <lineage>
        <taxon>Bacteria</taxon>
        <taxon>Bacillati</taxon>
        <taxon>Mycoplasmatota</taxon>
        <taxon>Mycoplasmoidales</taxon>
        <taxon>Mycoplasmoidaceae</taxon>
        <taxon>Ureaplasma</taxon>
    </lineage>
</organism>
<sequence>MFNQILKRRKRHLNFEIFIFFFILFLIAFLALWIISGNIQTITDFIKTKIYDASPQLKYLTSVKIEPFNNLEEVLDFIIKNKTLIKELQNQPEILDAIKNNPQILKTISDNQEILKQISEYKAFIEVAGKQPEILKFAQNNKELIKQIQAKPELLDLIKNHSNLIDHLKANEKYMDIIKQNPQMLKDLYHIDDYLFNIIKTSLENEKENNILALAVKNVTLINSFTKNLNLQEIKHAIEFYKTVDLNKLQVDDKLIDIIKNNYEIFEVFLKNPDYIKNLNDNQNIINTIQQNPDLIDNFKNFDFDVLVQKKDLVRALIKIIEYKPHPQIQKFNEKVFLKFFKDNRELANILNIVSLIGSALFIILYMIFMFASFIAHVSMLKQIKNFNKIFKEAKLKKAYLVFSLLLQFFFFVVLFVINFIVLIILVVDYNKLKAIVQDNDDGEREEAY</sequence>
<dbReference type="EMBL" id="CP041200">
    <property type="protein sequence ID" value="QDI64840.1"/>
    <property type="molecule type" value="Genomic_DNA"/>
</dbReference>
<dbReference type="GeneID" id="93848747"/>
<evidence type="ECO:0000313" key="3">
    <source>
        <dbReference type="Proteomes" id="UP000318231"/>
    </source>
</evidence>